<comment type="caution">
    <text evidence="1">The sequence shown here is derived from an EMBL/GenBank/DDBJ whole genome shotgun (WGS) entry which is preliminary data.</text>
</comment>
<dbReference type="Proteomes" id="UP000176498">
    <property type="component" value="Unassembled WGS sequence"/>
</dbReference>
<dbReference type="AlphaFoldDB" id="A0A1G1XNF6"/>
<gene>
    <name evidence="1" type="ORF">A2Y82_03315</name>
</gene>
<protein>
    <submittedName>
        <fullName evidence="1">Uncharacterized protein</fullName>
    </submittedName>
</protein>
<evidence type="ECO:0000313" key="2">
    <source>
        <dbReference type="Proteomes" id="UP000176498"/>
    </source>
</evidence>
<organism evidence="1 2">
    <name type="scientific">Candidatus Buchananbacteria bacterium RBG_13_36_9</name>
    <dbReference type="NCBI Taxonomy" id="1797530"/>
    <lineage>
        <taxon>Bacteria</taxon>
        <taxon>Candidatus Buchananiibacteriota</taxon>
    </lineage>
</organism>
<sequence length="125" mass="14219">MNYTFEEFKAVKGKFTPSISITKTGGIGLSSGFCRRFTVNDYIGVKLYYDKNNNAVGLRFLKSEEEGMFKLKKGTANDINTGTYFMAKSFLMAYDLKKYAGKYPPEEIADEKLGKMFIIKLKKVE</sequence>
<proteinExistence type="predicted"/>
<name>A0A1G1XNF6_9BACT</name>
<accession>A0A1G1XNF6</accession>
<dbReference type="EMBL" id="MHHZ01000023">
    <property type="protein sequence ID" value="OGY40877.1"/>
    <property type="molecule type" value="Genomic_DNA"/>
</dbReference>
<evidence type="ECO:0000313" key="1">
    <source>
        <dbReference type="EMBL" id="OGY40877.1"/>
    </source>
</evidence>
<reference evidence="1 2" key="1">
    <citation type="journal article" date="2016" name="Nat. Commun.">
        <title>Thousands of microbial genomes shed light on interconnected biogeochemical processes in an aquifer system.</title>
        <authorList>
            <person name="Anantharaman K."/>
            <person name="Brown C.T."/>
            <person name="Hug L.A."/>
            <person name="Sharon I."/>
            <person name="Castelle C.J."/>
            <person name="Probst A.J."/>
            <person name="Thomas B.C."/>
            <person name="Singh A."/>
            <person name="Wilkins M.J."/>
            <person name="Karaoz U."/>
            <person name="Brodie E.L."/>
            <person name="Williams K.H."/>
            <person name="Hubbard S.S."/>
            <person name="Banfield J.F."/>
        </authorList>
    </citation>
    <scope>NUCLEOTIDE SEQUENCE [LARGE SCALE GENOMIC DNA]</scope>
</reference>